<dbReference type="AlphaFoldDB" id="A0A9P5XPI4"/>
<evidence type="ECO:0000259" key="1">
    <source>
        <dbReference type="PROSITE" id="PS50181"/>
    </source>
</evidence>
<comment type="caution">
    <text evidence="2">The sequence shown here is derived from an EMBL/GenBank/DDBJ whole genome shotgun (WGS) entry which is preliminary data.</text>
</comment>
<dbReference type="OrthoDB" id="2635672at2759"/>
<gene>
    <name evidence="2" type="ORF">P691DRAFT_787680</name>
</gene>
<dbReference type="SUPFAM" id="SSF81383">
    <property type="entry name" value="F-box domain"/>
    <property type="match status" value="1"/>
</dbReference>
<name>A0A9P5XPI4_9AGAR</name>
<dbReference type="InterPro" id="IPR001810">
    <property type="entry name" value="F-box_dom"/>
</dbReference>
<dbReference type="EMBL" id="MU151054">
    <property type="protein sequence ID" value="KAF9454364.1"/>
    <property type="molecule type" value="Genomic_DNA"/>
</dbReference>
<protein>
    <recommendedName>
        <fullName evidence="1">F-box domain-containing protein</fullName>
    </recommendedName>
</protein>
<evidence type="ECO:0000313" key="3">
    <source>
        <dbReference type="Proteomes" id="UP000807342"/>
    </source>
</evidence>
<sequence length="537" mass="60886">MGTLSDLPTEILEQVIVHLNDAMLLRAAQVNQRLNSVALSEFFKRHNVFRYKSIVVDSPHGETMTTLRALCMAVWIKHVPLLIFHINPGIPDLFDEVYGLTVFIDQLEHFGSLDLHIGFGTWREVMPPTSHERMARGQHWRDAFFSLLEIVLLKGTQRLYISDRQKMQDYLEMDQDGLPSVLRYGASLRRLGGWIIKKGRGIVHSAFVRGLDEEVVVYGPRSPRTMIKRWGSNRSTVINAGCITPSVPRVLGLEQLLLSSPSLISPLFFSRTLSMFRGFAGTLRILSISYETRDQHRWATMLEQIELPRLDYLYCHGIGTHPVDPPMTITEMIILFISRHPSLTNLEVRNLPPLLNPPESTPVLPNLRSLIAHATFTKFLLQNPDNCHHLDKLFILPQIPSDAPHPTSTDYYSEVDTTLSLIASFTPGAIQLQLYITAMPDALNWMNEHIRLDSTSVLRRLARVRHLTVWVFPSTPRVPEGPLLEVLPGWLALFPSLEVLYVGVTGTQVFYDEVVGLCPQLRAFDMGDGKTLPVIRK</sequence>
<organism evidence="2 3">
    <name type="scientific">Macrolepiota fuliginosa MF-IS2</name>
    <dbReference type="NCBI Taxonomy" id="1400762"/>
    <lineage>
        <taxon>Eukaryota</taxon>
        <taxon>Fungi</taxon>
        <taxon>Dikarya</taxon>
        <taxon>Basidiomycota</taxon>
        <taxon>Agaricomycotina</taxon>
        <taxon>Agaricomycetes</taxon>
        <taxon>Agaricomycetidae</taxon>
        <taxon>Agaricales</taxon>
        <taxon>Agaricineae</taxon>
        <taxon>Agaricaceae</taxon>
        <taxon>Macrolepiota</taxon>
    </lineage>
</organism>
<evidence type="ECO:0000313" key="2">
    <source>
        <dbReference type="EMBL" id="KAF9454364.1"/>
    </source>
</evidence>
<dbReference type="Proteomes" id="UP000807342">
    <property type="component" value="Unassembled WGS sequence"/>
</dbReference>
<feature type="domain" description="F-box" evidence="1">
    <location>
        <begin position="1"/>
        <end position="46"/>
    </location>
</feature>
<proteinExistence type="predicted"/>
<dbReference type="InterPro" id="IPR036047">
    <property type="entry name" value="F-box-like_dom_sf"/>
</dbReference>
<accession>A0A9P5XPI4</accession>
<dbReference type="PROSITE" id="PS50181">
    <property type="entry name" value="FBOX"/>
    <property type="match status" value="1"/>
</dbReference>
<reference evidence="2" key="1">
    <citation type="submission" date="2020-11" db="EMBL/GenBank/DDBJ databases">
        <authorList>
            <consortium name="DOE Joint Genome Institute"/>
            <person name="Ahrendt S."/>
            <person name="Riley R."/>
            <person name="Andreopoulos W."/>
            <person name="Labutti K."/>
            <person name="Pangilinan J."/>
            <person name="Ruiz-Duenas F.J."/>
            <person name="Barrasa J.M."/>
            <person name="Sanchez-Garcia M."/>
            <person name="Camarero S."/>
            <person name="Miyauchi S."/>
            <person name="Serrano A."/>
            <person name="Linde D."/>
            <person name="Babiker R."/>
            <person name="Drula E."/>
            <person name="Ayuso-Fernandez I."/>
            <person name="Pacheco R."/>
            <person name="Padilla G."/>
            <person name="Ferreira P."/>
            <person name="Barriuso J."/>
            <person name="Kellner H."/>
            <person name="Castanera R."/>
            <person name="Alfaro M."/>
            <person name="Ramirez L."/>
            <person name="Pisabarro A.G."/>
            <person name="Kuo A."/>
            <person name="Tritt A."/>
            <person name="Lipzen A."/>
            <person name="He G."/>
            <person name="Yan M."/>
            <person name="Ng V."/>
            <person name="Cullen D."/>
            <person name="Martin F."/>
            <person name="Rosso M.-N."/>
            <person name="Henrissat B."/>
            <person name="Hibbett D."/>
            <person name="Martinez A.T."/>
            <person name="Grigoriev I.V."/>
        </authorList>
    </citation>
    <scope>NUCLEOTIDE SEQUENCE</scope>
    <source>
        <strain evidence="2">MF-IS2</strain>
    </source>
</reference>
<keyword evidence="3" id="KW-1185">Reference proteome</keyword>
<dbReference type="CDD" id="cd09917">
    <property type="entry name" value="F-box_SF"/>
    <property type="match status" value="1"/>
</dbReference>
<dbReference type="Pfam" id="PF12937">
    <property type="entry name" value="F-box-like"/>
    <property type="match status" value="1"/>
</dbReference>